<keyword evidence="5 7" id="KW-1133">Transmembrane helix</keyword>
<dbReference type="Gene3D" id="1.10.3720.10">
    <property type="entry name" value="MetI-like"/>
    <property type="match status" value="1"/>
</dbReference>
<dbReference type="Pfam" id="PF12911">
    <property type="entry name" value="OppC_N"/>
    <property type="match status" value="1"/>
</dbReference>
<dbReference type="RefSeq" id="WP_089668633.1">
    <property type="nucleotide sequence ID" value="NZ_FOJA01000001.1"/>
</dbReference>
<evidence type="ECO:0000256" key="3">
    <source>
        <dbReference type="ARBA" id="ARBA00022475"/>
    </source>
</evidence>
<dbReference type="SUPFAM" id="SSF161098">
    <property type="entry name" value="MetI-like"/>
    <property type="match status" value="1"/>
</dbReference>
<dbReference type="AlphaFoldDB" id="A0A1I0P5T7"/>
<evidence type="ECO:0000256" key="6">
    <source>
        <dbReference type="ARBA" id="ARBA00023136"/>
    </source>
</evidence>
<dbReference type="EMBL" id="FOJA01000001">
    <property type="protein sequence ID" value="SEW09444.1"/>
    <property type="molecule type" value="Genomic_DNA"/>
</dbReference>
<dbReference type="OrthoDB" id="312811at2157"/>
<dbReference type="InterPro" id="IPR050366">
    <property type="entry name" value="BP-dependent_transpt_permease"/>
</dbReference>
<keyword evidence="3" id="KW-1003">Cell membrane</keyword>
<dbReference type="PANTHER" id="PTHR43386:SF25">
    <property type="entry name" value="PEPTIDE ABC TRANSPORTER PERMEASE PROTEIN"/>
    <property type="match status" value="1"/>
</dbReference>
<feature type="transmembrane region" description="Helical" evidence="7">
    <location>
        <begin position="291"/>
        <end position="312"/>
    </location>
</feature>
<dbReference type="PROSITE" id="PS50928">
    <property type="entry name" value="ABC_TM1"/>
    <property type="match status" value="1"/>
</dbReference>
<feature type="transmembrane region" description="Helical" evidence="7">
    <location>
        <begin position="49"/>
        <end position="71"/>
    </location>
</feature>
<evidence type="ECO:0000256" key="5">
    <source>
        <dbReference type="ARBA" id="ARBA00022989"/>
    </source>
</evidence>
<proteinExistence type="inferred from homology"/>
<reference evidence="10 11" key="1">
    <citation type="submission" date="2016-10" db="EMBL/GenBank/DDBJ databases">
        <authorList>
            <person name="de Groot N.N."/>
        </authorList>
    </citation>
    <scope>NUCLEOTIDE SEQUENCE [LARGE SCALE GENOMIC DNA]</scope>
    <source>
        <strain evidence="10 11">CGMCC 1.5337</strain>
    </source>
</reference>
<accession>A0A1I0P5T7</accession>
<dbReference type="Proteomes" id="UP000198518">
    <property type="component" value="Unassembled WGS sequence"/>
</dbReference>
<dbReference type="GO" id="GO:0055085">
    <property type="term" value="P:transmembrane transport"/>
    <property type="evidence" value="ECO:0007669"/>
    <property type="project" value="InterPro"/>
</dbReference>
<evidence type="ECO:0000256" key="1">
    <source>
        <dbReference type="ARBA" id="ARBA00004651"/>
    </source>
</evidence>
<keyword evidence="4 7" id="KW-0812">Transmembrane</keyword>
<evidence type="ECO:0000256" key="7">
    <source>
        <dbReference type="RuleBase" id="RU363032"/>
    </source>
</evidence>
<dbReference type="InterPro" id="IPR025966">
    <property type="entry name" value="OppC_N"/>
</dbReference>
<comment type="subcellular location">
    <subcellularLocation>
        <location evidence="1 7">Cell membrane</location>
        <topology evidence="1 7">Multi-pass membrane protein</topology>
    </subcellularLocation>
</comment>
<dbReference type="InterPro" id="IPR000515">
    <property type="entry name" value="MetI-like"/>
</dbReference>
<organism evidence="10 11">
    <name type="scientific">Halobacterium jilantaiense</name>
    <dbReference type="NCBI Taxonomy" id="355548"/>
    <lineage>
        <taxon>Archaea</taxon>
        <taxon>Methanobacteriati</taxon>
        <taxon>Methanobacteriota</taxon>
        <taxon>Stenosarchaea group</taxon>
        <taxon>Halobacteria</taxon>
        <taxon>Halobacteriales</taxon>
        <taxon>Halobacteriaceae</taxon>
        <taxon>Halobacterium</taxon>
    </lineage>
</organism>
<evidence type="ECO:0000256" key="8">
    <source>
        <dbReference type="SAM" id="MobiDB-lite"/>
    </source>
</evidence>
<feature type="transmembrane region" description="Helical" evidence="7">
    <location>
        <begin position="166"/>
        <end position="199"/>
    </location>
</feature>
<name>A0A1I0P5T7_9EURY</name>
<evidence type="ECO:0000313" key="10">
    <source>
        <dbReference type="EMBL" id="SEW09444.1"/>
    </source>
</evidence>
<dbReference type="STRING" id="355548.SAMN04487945_1404"/>
<keyword evidence="6 7" id="KW-0472">Membrane</keyword>
<dbReference type="Pfam" id="PF00528">
    <property type="entry name" value="BPD_transp_1"/>
    <property type="match status" value="1"/>
</dbReference>
<comment type="similarity">
    <text evidence="7">Belongs to the binding-protein-dependent transport system permease family.</text>
</comment>
<keyword evidence="2 7" id="KW-0813">Transport</keyword>
<feature type="region of interest" description="Disordered" evidence="8">
    <location>
        <begin position="1"/>
        <end position="31"/>
    </location>
</feature>
<feature type="domain" description="ABC transmembrane type-1" evidence="9">
    <location>
        <begin position="123"/>
        <end position="313"/>
    </location>
</feature>
<evidence type="ECO:0000256" key="4">
    <source>
        <dbReference type="ARBA" id="ARBA00022692"/>
    </source>
</evidence>
<evidence type="ECO:0000256" key="2">
    <source>
        <dbReference type="ARBA" id="ARBA00022448"/>
    </source>
</evidence>
<evidence type="ECO:0000313" key="11">
    <source>
        <dbReference type="Proteomes" id="UP000198518"/>
    </source>
</evidence>
<gene>
    <name evidence="10" type="ORF">SAMN04487945_1404</name>
</gene>
<keyword evidence="11" id="KW-1185">Reference proteome</keyword>
<feature type="transmembrane region" description="Helical" evidence="7">
    <location>
        <begin position="245"/>
        <end position="270"/>
    </location>
</feature>
<sequence length="328" mass="35090">MSGDAPDFARNEGEFGSGEVPPEYETEESVEEYKSTAERVAGVLKRDKLALAGAIIVVAFVLTAVFAPYVAPHGPEEQFGFMQEPMSQSTGDFDGDGEMETVTHYLGTDDFGYDVLTRIVYGSQISLLVAFATVAFAFTVGTTLGVLAGFYGGWIDTLVMRGVDFIWAFPTIILGVGVIAVMGGLGWMNVVVAIGIAFVDDFARIIRGEVLSIREEEYITAARAVGMGDGRIMFKEMLPNAVSPLIVQATLMVPFAILGEASLSFLGLGVKPTTPTWGLLISSGRGFISQAWWISVMPGFAIMAVVLAFNTLGDGLRDAFDLSEGEVN</sequence>
<dbReference type="PANTHER" id="PTHR43386">
    <property type="entry name" value="OLIGOPEPTIDE TRANSPORT SYSTEM PERMEASE PROTEIN APPC"/>
    <property type="match status" value="1"/>
</dbReference>
<dbReference type="InterPro" id="IPR035906">
    <property type="entry name" value="MetI-like_sf"/>
</dbReference>
<protein>
    <submittedName>
        <fullName evidence="10">Peptide/nickel transport system permease protein</fullName>
    </submittedName>
</protein>
<dbReference type="GO" id="GO:0005886">
    <property type="term" value="C:plasma membrane"/>
    <property type="evidence" value="ECO:0007669"/>
    <property type="project" value="UniProtKB-SubCell"/>
</dbReference>
<feature type="transmembrane region" description="Helical" evidence="7">
    <location>
        <begin position="125"/>
        <end position="154"/>
    </location>
</feature>
<dbReference type="CDD" id="cd06261">
    <property type="entry name" value="TM_PBP2"/>
    <property type="match status" value="1"/>
</dbReference>
<evidence type="ECO:0000259" key="9">
    <source>
        <dbReference type="PROSITE" id="PS50928"/>
    </source>
</evidence>